<evidence type="ECO:0000256" key="1">
    <source>
        <dbReference type="ARBA" id="ARBA00003450"/>
    </source>
</evidence>
<keyword evidence="7" id="KW-0653">Protein transport</keyword>
<keyword evidence="8" id="KW-1133">Transmembrane helix</keyword>
<dbReference type="Pfam" id="PF06552">
    <property type="entry name" value="TOM20_plant"/>
    <property type="match status" value="1"/>
</dbReference>
<comment type="function">
    <text evidence="1">Central component of the receptor complex responsible for the recognition and translocation of cytosolically synthesized mitochondrial preproteins. Together with TOM22 functions as the transit peptide receptor at the surface of the mitochondrion outer membrane and facilitates the movement of preproteins into the translocation pore.</text>
</comment>
<dbReference type="RefSeq" id="XP_019097518.1">
    <property type="nucleotide sequence ID" value="XM_019241973.1"/>
</dbReference>
<evidence type="ECO:0000256" key="6">
    <source>
        <dbReference type="ARBA" id="ARBA00022787"/>
    </source>
</evidence>
<name>A0ABM1RET0_CAMSA</name>
<evidence type="ECO:0000313" key="11">
    <source>
        <dbReference type="Proteomes" id="UP000694864"/>
    </source>
</evidence>
<evidence type="ECO:0000313" key="12">
    <source>
        <dbReference type="RefSeq" id="XP_019097518.1"/>
    </source>
</evidence>
<evidence type="ECO:0000256" key="10">
    <source>
        <dbReference type="ARBA" id="ARBA00023136"/>
    </source>
</evidence>
<dbReference type="PANTHER" id="PTHR32409:SF3">
    <property type="entry name" value="MITOCHONDRIAL IMPORT RECEPTOR SUBUNIT TOM20-1-RELATED"/>
    <property type="match status" value="1"/>
</dbReference>
<reference evidence="12" key="2">
    <citation type="submission" date="2025-08" db="UniProtKB">
        <authorList>
            <consortium name="RefSeq"/>
        </authorList>
    </citation>
    <scope>IDENTIFICATION</scope>
    <source>
        <tissue evidence="12">Leaf</tissue>
    </source>
</reference>
<dbReference type="GeneID" id="104771890"/>
<keyword evidence="5" id="KW-0812">Transmembrane</keyword>
<keyword evidence="4" id="KW-0813">Transport</keyword>
<dbReference type="Gene3D" id="1.25.40.10">
    <property type="entry name" value="Tetratricopeptide repeat domain"/>
    <property type="match status" value="1"/>
</dbReference>
<reference evidence="11" key="1">
    <citation type="journal article" date="2014" name="Nat. Commun.">
        <title>The emerging biofuel crop Camelina sativa retains a highly undifferentiated hexaploid genome structure.</title>
        <authorList>
            <person name="Kagale S."/>
            <person name="Koh C."/>
            <person name="Nixon J."/>
            <person name="Bollina V."/>
            <person name="Clarke W.E."/>
            <person name="Tuteja R."/>
            <person name="Spillane C."/>
            <person name="Robinson S.J."/>
            <person name="Links M.G."/>
            <person name="Clarke C."/>
            <person name="Higgins E.E."/>
            <person name="Huebert T."/>
            <person name="Sharpe A.G."/>
            <person name="Parkin I.A."/>
        </authorList>
    </citation>
    <scope>NUCLEOTIDE SEQUENCE [LARGE SCALE GENOMIC DNA]</scope>
    <source>
        <strain evidence="11">cv. DH55</strain>
    </source>
</reference>
<evidence type="ECO:0000256" key="4">
    <source>
        <dbReference type="ARBA" id="ARBA00022448"/>
    </source>
</evidence>
<accession>A0ABM1RET0</accession>
<evidence type="ECO:0000256" key="7">
    <source>
        <dbReference type="ARBA" id="ARBA00022927"/>
    </source>
</evidence>
<evidence type="ECO:0000256" key="3">
    <source>
        <dbReference type="ARBA" id="ARBA00005792"/>
    </source>
</evidence>
<dbReference type="PANTHER" id="PTHR32409">
    <property type="entry name" value="MITOCHONDRIAL IMPORT RECEPTOR SUBUNIT TOM20-1-RELATED"/>
    <property type="match status" value="1"/>
</dbReference>
<dbReference type="InterPro" id="IPR011990">
    <property type="entry name" value="TPR-like_helical_dom_sf"/>
</dbReference>
<sequence length="134" mass="14821">MVAAVDIDVRAGQLGINWSEINLDSIQLPPGDDFGIASDDEAVYHEDQSAFDTGFGNIIVVDHLPVVLREKYEKIGGVVKLLLFEQIRKDAEETYKLNPSDADNLTRWGGALLELAQFHSISDAKQMLQGAFLF</sequence>
<keyword evidence="6" id="KW-1000">Mitochondrion outer membrane</keyword>
<proteinExistence type="inferred from homology"/>
<keyword evidence="10" id="KW-0472">Membrane</keyword>
<comment type="subcellular location">
    <subcellularLocation>
        <location evidence="2">Mitochondrion outer membrane</location>
        <topology evidence="2">Single-pass membrane protein</topology>
    </subcellularLocation>
</comment>
<gene>
    <name evidence="12" type="primary">LOC104771890</name>
</gene>
<organism evidence="11 12">
    <name type="scientific">Camelina sativa</name>
    <name type="common">False flax</name>
    <name type="synonym">Myagrum sativum</name>
    <dbReference type="NCBI Taxonomy" id="90675"/>
    <lineage>
        <taxon>Eukaryota</taxon>
        <taxon>Viridiplantae</taxon>
        <taxon>Streptophyta</taxon>
        <taxon>Embryophyta</taxon>
        <taxon>Tracheophyta</taxon>
        <taxon>Spermatophyta</taxon>
        <taxon>Magnoliopsida</taxon>
        <taxon>eudicotyledons</taxon>
        <taxon>Gunneridae</taxon>
        <taxon>Pentapetalae</taxon>
        <taxon>rosids</taxon>
        <taxon>malvids</taxon>
        <taxon>Brassicales</taxon>
        <taxon>Brassicaceae</taxon>
        <taxon>Camelineae</taxon>
        <taxon>Camelina</taxon>
    </lineage>
</organism>
<evidence type="ECO:0000256" key="9">
    <source>
        <dbReference type="ARBA" id="ARBA00023128"/>
    </source>
</evidence>
<protein>
    <submittedName>
        <fullName evidence="12">Eukaryotic translation initiation factor 3 subunit B-like</fullName>
    </submittedName>
</protein>
<dbReference type="Proteomes" id="UP000694864">
    <property type="component" value="Chromosome 20"/>
</dbReference>
<dbReference type="InterPro" id="IPR010547">
    <property type="entry name" value="TOM20_imprt_rcpt"/>
</dbReference>
<evidence type="ECO:0000256" key="2">
    <source>
        <dbReference type="ARBA" id="ARBA00004572"/>
    </source>
</evidence>
<keyword evidence="11" id="KW-1185">Reference proteome</keyword>
<evidence type="ECO:0000256" key="8">
    <source>
        <dbReference type="ARBA" id="ARBA00022989"/>
    </source>
</evidence>
<comment type="similarity">
    <text evidence="3">Belongs to the Tom20 family.</text>
</comment>
<evidence type="ECO:0000256" key="5">
    <source>
        <dbReference type="ARBA" id="ARBA00022692"/>
    </source>
</evidence>
<keyword evidence="9" id="KW-0496">Mitochondrion</keyword>